<evidence type="ECO:0000313" key="7">
    <source>
        <dbReference type="Proteomes" id="UP000053257"/>
    </source>
</evidence>
<accession>A0A0C3S992</accession>
<dbReference type="InterPro" id="IPR023696">
    <property type="entry name" value="Ureohydrolase_dom_sf"/>
</dbReference>
<protein>
    <recommendedName>
        <fullName evidence="8">Agmatinase</fullName>
    </recommendedName>
</protein>
<dbReference type="PANTHER" id="PTHR11358">
    <property type="entry name" value="ARGINASE/AGMATINASE"/>
    <property type="match status" value="1"/>
</dbReference>
<dbReference type="GO" id="GO:0033389">
    <property type="term" value="P:putrescine biosynthetic process from arginine, via agmatine"/>
    <property type="evidence" value="ECO:0007669"/>
    <property type="project" value="TreeGrafter"/>
</dbReference>
<dbReference type="PRINTS" id="PR00116">
    <property type="entry name" value="ARGINASE"/>
</dbReference>
<keyword evidence="7" id="KW-1185">Reference proteome</keyword>
<evidence type="ECO:0000256" key="5">
    <source>
        <dbReference type="SAM" id="SignalP"/>
    </source>
</evidence>
<comment type="similarity">
    <text evidence="1">Belongs to the arginase family. Agmatinase subfamily.</text>
</comment>
<sequence length="400" mass="43366">MAFKTFSLLSLLPAYIASGALAQQQPLSGTETSLFSQVNFTSLFAPSSYVDHKNGPVSTWDAQSWGLTTFAHTSPLRCFGGDASTLYDVAVIGAPFDTTTSYRPGARFGPNGIRQGSRRLSTERTNVPQKTRISDEIDVVDCGDVPMVYVDNKVALRQLEIANAALLSKTASRSYGKQSIAKDGKFHPRVLTLGGDHTITLPLLRGVAQIYGPVSVIHFDSHLDTWRPKPMPGGPWLPDEEVPVTHGSYFWYAHNEGLLAPNQSNIHVGIRNALQSFADEDEDAECGFHISYAEDIEEVGYKGIVKRIRDVVGDNPVYITFDIDAVDPAFAPATGTPEIGGFTTREIKKILHGLSGLKVVGADIVEVAPAYDTQDEITQIAAANIAWEILTLMAMTPLAA</sequence>
<dbReference type="AlphaFoldDB" id="A0A0C3S992"/>
<name>A0A0C3S992_PHLG1</name>
<keyword evidence="3 4" id="KW-0378">Hydrolase</keyword>
<dbReference type="OrthoDB" id="288726at2759"/>
<feature type="chain" id="PRO_5002169928" description="Agmatinase" evidence="5">
    <location>
        <begin position="23"/>
        <end position="400"/>
    </location>
</feature>
<dbReference type="Proteomes" id="UP000053257">
    <property type="component" value="Unassembled WGS sequence"/>
</dbReference>
<dbReference type="NCBIfam" id="TIGR01230">
    <property type="entry name" value="agmatinase"/>
    <property type="match status" value="1"/>
</dbReference>
<proteinExistence type="inferred from homology"/>
<dbReference type="InterPro" id="IPR020855">
    <property type="entry name" value="Ureohydrolase_Mn_BS"/>
</dbReference>
<dbReference type="Gene3D" id="3.40.800.10">
    <property type="entry name" value="Ureohydrolase domain"/>
    <property type="match status" value="1"/>
</dbReference>
<dbReference type="PROSITE" id="PS51409">
    <property type="entry name" value="ARGINASE_2"/>
    <property type="match status" value="1"/>
</dbReference>
<dbReference type="HOGENOM" id="CLU_039478_1_1_1"/>
<dbReference type="InterPro" id="IPR005925">
    <property type="entry name" value="Agmatinase-rel"/>
</dbReference>
<evidence type="ECO:0000256" key="1">
    <source>
        <dbReference type="ARBA" id="ARBA00009227"/>
    </source>
</evidence>
<dbReference type="GO" id="GO:0046872">
    <property type="term" value="F:metal ion binding"/>
    <property type="evidence" value="ECO:0007669"/>
    <property type="project" value="UniProtKB-KW"/>
</dbReference>
<evidence type="ECO:0000256" key="2">
    <source>
        <dbReference type="ARBA" id="ARBA00022723"/>
    </source>
</evidence>
<evidence type="ECO:0000256" key="4">
    <source>
        <dbReference type="RuleBase" id="RU003684"/>
    </source>
</evidence>
<dbReference type="EMBL" id="KN840528">
    <property type="protein sequence ID" value="KIP05995.1"/>
    <property type="molecule type" value="Genomic_DNA"/>
</dbReference>
<dbReference type="Pfam" id="PF00491">
    <property type="entry name" value="Arginase"/>
    <property type="match status" value="1"/>
</dbReference>
<dbReference type="SUPFAM" id="SSF52768">
    <property type="entry name" value="Arginase/deacetylase"/>
    <property type="match status" value="1"/>
</dbReference>
<keyword evidence="2" id="KW-0479">Metal-binding</keyword>
<dbReference type="PANTHER" id="PTHR11358:SF28">
    <property type="entry name" value="HYPOTHETICAL ARGINASE FAMILY PROTEIN (EUROFUNG)"/>
    <property type="match status" value="1"/>
</dbReference>
<dbReference type="STRING" id="745531.A0A0C3S992"/>
<reference evidence="6 7" key="1">
    <citation type="journal article" date="2014" name="PLoS Genet.">
        <title>Analysis of the Phlebiopsis gigantea genome, transcriptome and secretome provides insight into its pioneer colonization strategies of wood.</title>
        <authorList>
            <person name="Hori C."/>
            <person name="Ishida T."/>
            <person name="Igarashi K."/>
            <person name="Samejima M."/>
            <person name="Suzuki H."/>
            <person name="Master E."/>
            <person name="Ferreira P."/>
            <person name="Ruiz-Duenas F.J."/>
            <person name="Held B."/>
            <person name="Canessa P."/>
            <person name="Larrondo L.F."/>
            <person name="Schmoll M."/>
            <person name="Druzhinina I.S."/>
            <person name="Kubicek C.P."/>
            <person name="Gaskell J.A."/>
            <person name="Kersten P."/>
            <person name="St John F."/>
            <person name="Glasner J."/>
            <person name="Sabat G."/>
            <person name="Splinter BonDurant S."/>
            <person name="Syed K."/>
            <person name="Yadav J."/>
            <person name="Mgbeahuruike A.C."/>
            <person name="Kovalchuk A."/>
            <person name="Asiegbu F.O."/>
            <person name="Lackner G."/>
            <person name="Hoffmeister D."/>
            <person name="Rencoret J."/>
            <person name="Gutierrez A."/>
            <person name="Sun H."/>
            <person name="Lindquist E."/>
            <person name="Barry K."/>
            <person name="Riley R."/>
            <person name="Grigoriev I.V."/>
            <person name="Henrissat B."/>
            <person name="Kues U."/>
            <person name="Berka R.M."/>
            <person name="Martinez A.T."/>
            <person name="Covert S.F."/>
            <person name="Blanchette R.A."/>
            <person name="Cullen D."/>
        </authorList>
    </citation>
    <scope>NUCLEOTIDE SEQUENCE [LARGE SCALE GENOMIC DNA]</scope>
    <source>
        <strain evidence="6 7">11061_1 CR5-6</strain>
    </source>
</reference>
<dbReference type="InterPro" id="IPR006035">
    <property type="entry name" value="Ureohydrolase"/>
</dbReference>
<keyword evidence="5" id="KW-0732">Signal</keyword>
<gene>
    <name evidence="6" type="ORF">PHLGIDRAFT_119332</name>
</gene>
<evidence type="ECO:0008006" key="8">
    <source>
        <dbReference type="Google" id="ProtNLM"/>
    </source>
</evidence>
<evidence type="ECO:0000256" key="3">
    <source>
        <dbReference type="ARBA" id="ARBA00022801"/>
    </source>
</evidence>
<dbReference type="CDD" id="cd11592">
    <property type="entry name" value="Agmatinase_PAH"/>
    <property type="match status" value="1"/>
</dbReference>
<dbReference type="GO" id="GO:0008783">
    <property type="term" value="F:agmatinase activity"/>
    <property type="evidence" value="ECO:0007669"/>
    <property type="project" value="TreeGrafter"/>
</dbReference>
<dbReference type="PROSITE" id="PS01053">
    <property type="entry name" value="ARGINASE_1"/>
    <property type="match status" value="1"/>
</dbReference>
<organism evidence="6 7">
    <name type="scientific">Phlebiopsis gigantea (strain 11061_1 CR5-6)</name>
    <name type="common">White-rot fungus</name>
    <name type="synonym">Peniophora gigantea</name>
    <dbReference type="NCBI Taxonomy" id="745531"/>
    <lineage>
        <taxon>Eukaryota</taxon>
        <taxon>Fungi</taxon>
        <taxon>Dikarya</taxon>
        <taxon>Basidiomycota</taxon>
        <taxon>Agaricomycotina</taxon>
        <taxon>Agaricomycetes</taxon>
        <taxon>Polyporales</taxon>
        <taxon>Phanerochaetaceae</taxon>
        <taxon>Phlebiopsis</taxon>
    </lineage>
</organism>
<feature type="signal peptide" evidence="5">
    <location>
        <begin position="1"/>
        <end position="22"/>
    </location>
</feature>
<evidence type="ECO:0000313" key="6">
    <source>
        <dbReference type="EMBL" id="KIP05995.1"/>
    </source>
</evidence>